<reference evidence="8 10" key="1">
    <citation type="submission" date="2015-07" db="EMBL/GenBank/DDBJ databases">
        <authorList>
            <person name="Noorani M."/>
        </authorList>
    </citation>
    <scope>NUCLEOTIDE SEQUENCE [LARGE SCALE GENOMIC DNA]</scope>
    <source>
        <strain evidence="8 10">W1435</strain>
    </source>
</reference>
<reference evidence="9 11" key="2">
    <citation type="submission" date="2021-03" db="EMBL/GenBank/DDBJ databases">
        <title>Human Oral Microbial Genomes.</title>
        <authorList>
            <person name="Johnston C.D."/>
            <person name="Chen T."/>
            <person name="Dewhirst F.E."/>
        </authorList>
    </citation>
    <scope>NUCLEOTIDE SEQUENCE [LARGE SCALE GENOMIC DNA]</scope>
    <source>
        <strain evidence="9 11">W1435</strain>
    </source>
</reference>
<feature type="domain" description="Maltose/galactoside acetyltransferase" evidence="7">
    <location>
        <begin position="5"/>
        <end position="59"/>
    </location>
</feature>
<dbReference type="InterPro" id="IPR018357">
    <property type="entry name" value="Hexapep_transf_CS"/>
</dbReference>
<dbReference type="EMBL" id="CP012075">
    <property type="protein sequence ID" value="AKU69777.1"/>
    <property type="molecule type" value="Genomic_DNA"/>
</dbReference>
<comment type="similarity">
    <text evidence="1">Belongs to the transferase hexapeptide repeat family.</text>
</comment>
<evidence type="ECO:0000313" key="11">
    <source>
        <dbReference type="Proteomes" id="UP000682005"/>
    </source>
</evidence>
<dbReference type="SUPFAM" id="SSF51161">
    <property type="entry name" value="Trimeric LpxA-like enzymes"/>
    <property type="match status" value="1"/>
</dbReference>
<dbReference type="Proteomes" id="UP000060345">
    <property type="component" value="Chromosome 2"/>
</dbReference>
<evidence type="ECO:0000259" key="7">
    <source>
        <dbReference type="SMART" id="SM01266"/>
    </source>
</evidence>
<dbReference type="InterPro" id="IPR051159">
    <property type="entry name" value="Hexapeptide_acetyltransf"/>
</dbReference>
<dbReference type="GO" id="GO:0008374">
    <property type="term" value="F:O-acyltransferase activity"/>
    <property type="evidence" value="ECO:0007669"/>
    <property type="project" value="TreeGrafter"/>
</dbReference>
<dbReference type="FunFam" id="2.160.10.10:FF:000025">
    <property type="entry name" value="Hexapeptide-repeat containing-acetyltransferase"/>
    <property type="match status" value="1"/>
</dbReference>
<protein>
    <recommendedName>
        <fullName evidence="6">Nodulation protein L</fullName>
    </recommendedName>
</protein>
<evidence type="ECO:0000256" key="3">
    <source>
        <dbReference type="ARBA" id="ARBA00022737"/>
    </source>
</evidence>
<keyword evidence="2 8" id="KW-0808">Transferase</keyword>
<keyword evidence="4" id="KW-0012">Acyltransferase</keyword>
<sequence length="190" mass="20926">MKSERQKALDGELFNAVDPELQHIILRTKRLLRELNSCDYADRDGKRRIIEQMFGSVGESIHIDMDFHCEYGINIHLGNWVVINMNCTFVDNNRIDIGNDVLIASDVKIYTATHPVNAKDRMISGGGWNVYAQPVKIEDGVWIGGGAVILPGVTIGRNAVIGAGAVVTKDIPANAVAVGNPARVIRYQEE</sequence>
<evidence type="ECO:0000256" key="1">
    <source>
        <dbReference type="ARBA" id="ARBA00007274"/>
    </source>
</evidence>
<dbReference type="InterPro" id="IPR001451">
    <property type="entry name" value="Hexapep"/>
</dbReference>
<dbReference type="GO" id="GO:0016407">
    <property type="term" value="F:acetyltransferase activity"/>
    <property type="evidence" value="ECO:0007669"/>
    <property type="project" value="InterPro"/>
</dbReference>
<dbReference type="InterPro" id="IPR011004">
    <property type="entry name" value="Trimer_LpxA-like_sf"/>
</dbReference>
<keyword evidence="3" id="KW-0677">Repeat</keyword>
<dbReference type="KEGG" id="pfus:ADJ77_07820"/>
<organism evidence="8 10">
    <name type="scientific">Prevotella fusca JCM 17724</name>
    <dbReference type="NCBI Taxonomy" id="1236517"/>
    <lineage>
        <taxon>Bacteria</taxon>
        <taxon>Pseudomonadati</taxon>
        <taxon>Bacteroidota</taxon>
        <taxon>Bacteroidia</taxon>
        <taxon>Bacteroidales</taxon>
        <taxon>Prevotellaceae</taxon>
        <taxon>Prevotella</taxon>
    </lineage>
</organism>
<dbReference type="CDD" id="cd03357">
    <property type="entry name" value="LbH_MAT_GAT"/>
    <property type="match status" value="1"/>
</dbReference>
<keyword evidence="11" id="KW-1185">Reference proteome</keyword>
<evidence type="ECO:0000256" key="4">
    <source>
        <dbReference type="ARBA" id="ARBA00023315"/>
    </source>
</evidence>
<evidence type="ECO:0000256" key="6">
    <source>
        <dbReference type="ARBA" id="ARBA00067695"/>
    </source>
</evidence>
<dbReference type="eggNOG" id="COG0110">
    <property type="taxonomic scope" value="Bacteria"/>
</dbReference>
<dbReference type="Proteomes" id="UP000682005">
    <property type="component" value="Chromosome 2"/>
</dbReference>
<dbReference type="Pfam" id="PF12464">
    <property type="entry name" value="Mac"/>
    <property type="match status" value="1"/>
</dbReference>
<evidence type="ECO:0000256" key="2">
    <source>
        <dbReference type="ARBA" id="ARBA00022679"/>
    </source>
</evidence>
<comment type="function">
    <text evidence="5">Acetyltransferase implicated in the O-acetylation of Nod factors.</text>
</comment>
<dbReference type="Gene3D" id="2.160.10.10">
    <property type="entry name" value="Hexapeptide repeat proteins"/>
    <property type="match status" value="1"/>
</dbReference>
<evidence type="ECO:0000313" key="8">
    <source>
        <dbReference type="EMBL" id="AKU69777.1"/>
    </source>
</evidence>
<dbReference type="SMART" id="SM01266">
    <property type="entry name" value="Mac"/>
    <property type="match status" value="1"/>
</dbReference>
<dbReference type="InterPro" id="IPR024688">
    <property type="entry name" value="Mac_dom"/>
</dbReference>
<dbReference type="AlphaFoldDB" id="A0A0K1NL10"/>
<dbReference type="EMBL" id="CP072369">
    <property type="protein sequence ID" value="QUB85386.1"/>
    <property type="molecule type" value="Genomic_DNA"/>
</dbReference>
<evidence type="ECO:0000256" key="5">
    <source>
        <dbReference type="ARBA" id="ARBA00055587"/>
    </source>
</evidence>
<dbReference type="STRING" id="1236517.ADJ77_07820"/>
<proteinExistence type="inferred from homology"/>
<dbReference type="PANTHER" id="PTHR23416:SF23">
    <property type="entry name" value="ACETYLTRANSFERASE C18B11.09C-RELATED"/>
    <property type="match status" value="1"/>
</dbReference>
<dbReference type="PROSITE" id="PS00101">
    <property type="entry name" value="HEXAPEP_TRANSFERASES"/>
    <property type="match status" value="1"/>
</dbReference>
<name>A0A0K1NL10_9BACT</name>
<evidence type="ECO:0000313" key="10">
    <source>
        <dbReference type="Proteomes" id="UP000060345"/>
    </source>
</evidence>
<accession>A0A0K1NL10</accession>
<evidence type="ECO:0000313" key="9">
    <source>
        <dbReference type="EMBL" id="QUB85386.1"/>
    </source>
</evidence>
<dbReference type="PANTHER" id="PTHR23416">
    <property type="entry name" value="SIALIC ACID SYNTHASE-RELATED"/>
    <property type="match status" value="1"/>
</dbReference>
<gene>
    <name evidence="8" type="ORF">ADJ77_07820</name>
    <name evidence="9" type="ORF">J5A51_03680</name>
</gene>
<dbReference type="Pfam" id="PF00132">
    <property type="entry name" value="Hexapep"/>
    <property type="match status" value="1"/>
</dbReference>
<dbReference type="RefSeq" id="WP_050696249.1">
    <property type="nucleotide sequence ID" value="NZ_CP012075.1"/>
</dbReference>